<dbReference type="Gramene" id="TraesCS2A03G1234300.1">
    <property type="protein sequence ID" value="TraesCS2A03G1234300.1.CDS1"/>
    <property type="gene ID" value="TraesCS2A03G1234300"/>
</dbReference>
<feature type="region of interest" description="Disordered" evidence="1">
    <location>
        <begin position="118"/>
        <end position="151"/>
    </location>
</feature>
<dbReference type="EnsemblPlants" id="TraesCS2A02G533300.1">
    <property type="protein sequence ID" value="TraesCS2A02G533300.1.cds1"/>
    <property type="gene ID" value="TraesCS2A02G533300"/>
</dbReference>
<accession>A0A3B6B6V3</accession>
<evidence type="ECO:0000313" key="3">
    <source>
        <dbReference type="Proteomes" id="UP000019116"/>
    </source>
</evidence>
<feature type="compositionally biased region" description="Low complexity" evidence="1">
    <location>
        <begin position="85"/>
        <end position="96"/>
    </location>
</feature>
<feature type="region of interest" description="Disordered" evidence="1">
    <location>
        <begin position="83"/>
        <end position="105"/>
    </location>
</feature>
<protein>
    <submittedName>
        <fullName evidence="2">Uncharacterized protein</fullName>
    </submittedName>
</protein>
<organism evidence="2">
    <name type="scientific">Triticum aestivum</name>
    <name type="common">Wheat</name>
    <dbReference type="NCBI Taxonomy" id="4565"/>
    <lineage>
        <taxon>Eukaryota</taxon>
        <taxon>Viridiplantae</taxon>
        <taxon>Streptophyta</taxon>
        <taxon>Embryophyta</taxon>
        <taxon>Tracheophyta</taxon>
        <taxon>Spermatophyta</taxon>
        <taxon>Magnoliopsida</taxon>
        <taxon>Liliopsida</taxon>
        <taxon>Poales</taxon>
        <taxon>Poaceae</taxon>
        <taxon>BOP clade</taxon>
        <taxon>Pooideae</taxon>
        <taxon>Triticodae</taxon>
        <taxon>Triticeae</taxon>
        <taxon>Triticinae</taxon>
        <taxon>Triticum</taxon>
    </lineage>
</organism>
<dbReference type="STRING" id="4565.A0A3B6B6V3"/>
<dbReference type="Proteomes" id="UP000019116">
    <property type="component" value="Chromosome 2A"/>
</dbReference>
<reference evidence="2" key="1">
    <citation type="submission" date="2018-08" db="EMBL/GenBank/DDBJ databases">
        <authorList>
            <person name="Rossello M."/>
        </authorList>
    </citation>
    <scope>NUCLEOTIDE SEQUENCE [LARGE SCALE GENOMIC DNA]</scope>
    <source>
        <strain evidence="2">cv. Chinese Spring</strain>
    </source>
</reference>
<sequence length="151" mass="16235">MTASTWTMVPSESTASEFVKRVMPGTTVIWPLLILASAPVSSTGARPCVCLSVSGPTAGRWMPSLSRSPRTSQARKIMILSTNQSGSHATSSMASSKVDLPSTSRGMTCMASRTTMKGWAPWSQRSRETSMPEFPQPTTSTRFPLYGSPDL</sequence>
<reference evidence="2" key="2">
    <citation type="submission" date="2018-10" db="UniProtKB">
        <authorList>
            <consortium name="EnsemblPlants"/>
        </authorList>
    </citation>
    <scope>IDENTIFICATION</scope>
</reference>
<evidence type="ECO:0000313" key="2">
    <source>
        <dbReference type="EnsemblPlants" id="TraesCS2A02G533300.1.cds1"/>
    </source>
</evidence>
<name>A0A3B6B6V3_WHEAT</name>
<proteinExistence type="predicted"/>
<dbReference type="Gramene" id="TraesCS2A02G533300.1">
    <property type="protein sequence ID" value="TraesCS2A02G533300.1.cds1"/>
    <property type="gene ID" value="TraesCS2A02G533300"/>
</dbReference>
<dbReference type="OrthoDB" id="803634at2759"/>
<dbReference type="AlphaFoldDB" id="A0A3B6B6V3"/>
<evidence type="ECO:0000256" key="1">
    <source>
        <dbReference type="SAM" id="MobiDB-lite"/>
    </source>
</evidence>
<keyword evidence="3" id="KW-1185">Reference proteome</keyword>